<proteinExistence type="predicted"/>
<dbReference type="PROSITE" id="PS51419">
    <property type="entry name" value="RAB"/>
    <property type="match status" value="1"/>
</dbReference>
<dbReference type="GO" id="GO:0005525">
    <property type="term" value="F:GTP binding"/>
    <property type="evidence" value="ECO:0007669"/>
    <property type="project" value="InterPro"/>
</dbReference>
<dbReference type="PROSITE" id="PS51421">
    <property type="entry name" value="RAS"/>
    <property type="match status" value="1"/>
</dbReference>
<evidence type="ECO:0000313" key="2">
    <source>
        <dbReference type="EMBL" id="KAJ5071214.1"/>
    </source>
</evidence>
<dbReference type="Pfam" id="PF00071">
    <property type="entry name" value="Ras"/>
    <property type="match status" value="1"/>
</dbReference>
<dbReference type="InterPro" id="IPR001806">
    <property type="entry name" value="Small_GTPase"/>
</dbReference>
<reference evidence="2" key="1">
    <citation type="submission" date="2022-10" db="EMBL/GenBank/DDBJ databases">
        <title>Novel sulphate-reducing endosymbionts in the free-living metamonad Anaeramoeba.</title>
        <authorList>
            <person name="Jerlstrom-Hultqvist J."/>
            <person name="Cepicka I."/>
            <person name="Gallot-Lavallee L."/>
            <person name="Salas-Leiva D."/>
            <person name="Curtis B.A."/>
            <person name="Zahonova K."/>
            <person name="Pipaliya S."/>
            <person name="Dacks J."/>
            <person name="Roger A.J."/>
        </authorList>
    </citation>
    <scope>NUCLEOTIDE SEQUENCE</scope>
    <source>
        <strain evidence="2">BMAN</strain>
    </source>
</reference>
<dbReference type="AlphaFoldDB" id="A0A9Q0R8N5"/>
<dbReference type="Proteomes" id="UP001149090">
    <property type="component" value="Unassembled WGS sequence"/>
</dbReference>
<dbReference type="SMART" id="SM00175">
    <property type="entry name" value="RAB"/>
    <property type="match status" value="1"/>
</dbReference>
<protein>
    <submittedName>
        <fullName evidence="2">Ras-related protein rab-5c</fullName>
    </submittedName>
</protein>
<dbReference type="PRINTS" id="PR00449">
    <property type="entry name" value="RASTRNSFRMNG"/>
</dbReference>
<evidence type="ECO:0000313" key="3">
    <source>
        <dbReference type="Proteomes" id="UP001149090"/>
    </source>
</evidence>
<dbReference type="PANTHER" id="PTHR47978">
    <property type="match status" value="1"/>
</dbReference>
<evidence type="ECO:0000256" key="1">
    <source>
        <dbReference type="ARBA" id="ARBA00022741"/>
    </source>
</evidence>
<dbReference type="SMART" id="SM00174">
    <property type="entry name" value="RHO"/>
    <property type="match status" value="1"/>
</dbReference>
<keyword evidence="3" id="KW-1185">Reference proteome</keyword>
<organism evidence="2 3">
    <name type="scientific">Anaeramoeba ignava</name>
    <name type="common">Anaerobic marine amoeba</name>
    <dbReference type="NCBI Taxonomy" id="1746090"/>
    <lineage>
        <taxon>Eukaryota</taxon>
        <taxon>Metamonada</taxon>
        <taxon>Anaeramoebidae</taxon>
        <taxon>Anaeramoeba</taxon>
    </lineage>
</organism>
<dbReference type="CDD" id="cd00154">
    <property type="entry name" value="Rab"/>
    <property type="match status" value="1"/>
</dbReference>
<dbReference type="FunFam" id="3.40.50.300:FF:000808">
    <property type="entry name" value="Small GTP-binding protein, putative"/>
    <property type="match status" value="1"/>
</dbReference>
<dbReference type="SMART" id="SM00176">
    <property type="entry name" value="RAN"/>
    <property type="match status" value="1"/>
</dbReference>
<dbReference type="SMART" id="SM00173">
    <property type="entry name" value="RAS"/>
    <property type="match status" value="1"/>
</dbReference>
<dbReference type="GO" id="GO:0003924">
    <property type="term" value="F:GTPase activity"/>
    <property type="evidence" value="ECO:0007669"/>
    <property type="project" value="InterPro"/>
</dbReference>
<dbReference type="EMBL" id="JAPDFW010000090">
    <property type="protein sequence ID" value="KAJ5071214.1"/>
    <property type="molecule type" value="Genomic_DNA"/>
</dbReference>
<dbReference type="NCBIfam" id="TIGR00231">
    <property type="entry name" value="small_GTP"/>
    <property type="match status" value="1"/>
</dbReference>
<dbReference type="OMA" id="TSHATYF"/>
<keyword evidence="1" id="KW-0547">Nucleotide-binding</keyword>
<dbReference type="InterPro" id="IPR005225">
    <property type="entry name" value="Small_GTP-bd"/>
</dbReference>
<comment type="caution">
    <text evidence="2">The sequence shown here is derived from an EMBL/GenBank/DDBJ whole genome shotgun (WGS) entry which is preliminary data.</text>
</comment>
<sequence>MSEKPSIVSKVVLLGHAAVGKTCLVKYLMTGEFERDTQTTSHATYFVYDFEFTEQIIKLQIWDTAGEERFQELAPIYYHGAMGAVVVYDITDEYSFTRAKFWINELYRQGSVNISIILVGNKKDLEDKRVVKLSDVENFANENSIKHIQTSAKTGENVENTFRTLAHKILQSGQQTKTKEIDLNKKKNEGKKKGCC</sequence>
<dbReference type="OrthoDB" id="63533at2759"/>
<gene>
    <name evidence="2" type="ORF">M0811_10486</name>
</gene>
<dbReference type="InterPro" id="IPR027417">
    <property type="entry name" value="P-loop_NTPase"/>
</dbReference>
<dbReference type="Gene3D" id="3.40.50.300">
    <property type="entry name" value="P-loop containing nucleotide triphosphate hydrolases"/>
    <property type="match status" value="1"/>
</dbReference>
<accession>A0A9Q0R8N5</accession>
<name>A0A9Q0R8N5_ANAIG</name>
<dbReference type="SUPFAM" id="SSF52540">
    <property type="entry name" value="P-loop containing nucleoside triphosphate hydrolases"/>
    <property type="match status" value="1"/>
</dbReference>